<accession>A0A0E9XD26</accession>
<dbReference type="AlphaFoldDB" id="A0A0E9XD26"/>
<dbReference type="EMBL" id="GBXM01008023">
    <property type="protein sequence ID" value="JAI00555.1"/>
    <property type="molecule type" value="Transcribed_RNA"/>
</dbReference>
<organism evidence="1">
    <name type="scientific">Anguilla anguilla</name>
    <name type="common">European freshwater eel</name>
    <name type="synonym">Muraena anguilla</name>
    <dbReference type="NCBI Taxonomy" id="7936"/>
    <lineage>
        <taxon>Eukaryota</taxon>
        <taxon>Metazoa</taxon>
        <taxon>Chordata</taxon>
        <taxon>Craniata</taxon>
        <taxon>Vertebrata</taxon>
        <taxon>Euteleostomi</taxon>
        <taxon>Actinopterygii</taxon>
        <taxon>Neopterygii</taxon>
        <taxon>Teleostei</taxon>
        <taxon>Anguilliformes</taxon>
        <taxon>Anguillidae</taxon>
        <taxon>Anguilla</taxon>
    </lineage>
</organism>
<evidence type="ECO:0000313" key="1">
    <source>
        <dbReference type="EMBL" id="JAI00555.1"/>
    </source>
</evidence>
<reference evidence="1" key="2">
    <citation type="journal article" date="2015" name="Fish Shellfish Immunol.">
        <title>Early steps in the European eel (Anguilla anguilla)-Vibrio vulnificus interaction in the gills: Role of the RtxA13 toxin.</title>
        <authorList>
            <person name="Callol A."/>
            <person name="Pajuelo D."/>
            <person name="Ebbesson L."/>
            <person name="Teles M."/>
            <person name="MacKenzie S."/>
            <person name="Amaro C."/>
        </authorList>
    </citation>
    <scope>NUCLEOTIDE SEQUENCE</scope>
</reference>
<reference evidence="1" key="1">
    <citation type="submission" date="2014-11" db="EMBL/GenBank/DDBJ databases">
        <authorList>
            <person name="Amaro Gonzalez C."/>
        </authorList>
    </citation>
    <scope>NUCLEOTIDE SEQUENCE</scope>
</reference>
<proteinExistence type="predicted"/>
<sequence length="50" mass="5951">MSVFKGICTFYCTEKCYEKRYFTVNKMQKKPFCSISLYKAVPEDSFLISF</sequence>
<name>A0A0E9XD26_ANGAN</name>
<protein>
    <submittedName>
        <fullName evidence="1">Uncharacterized protein</fullName>
    </submittedName>
</protein>